<protein>
    <submittedName>
        <fullName evidence="1">Uncharacterized protein YwqG</fullName>
    </submittedName>
</protein>
<dbReference type="PANTHER" id="PTHR36436:SF6">
    <property type="entry name" value="SLL5081 PROTEIN"/>
    <property type="match status" value="1"/>
</dbReference>
<dbReference type="InterPro" id="IPR035948">
    <property type="entry name" value="YwqG-like_sf"/>
</dbReference>
<evidence type="ECO:0000313" key="1">
    <source>
        <dbReference type="EMBL" id="SHE50876.1"/>
    </source>
</evidence>
<dbReference type="InterPro" id="IPR015315">
    <property type="entry name" value="DUF1963"/>
</dbReference>
<name>A0A1M4U2M3_9BACL</name>
<sequence length="255" mass="29772">MQELHQLLKELNLLPYQETITQFLRPAIYMNTKPNKHLPIGASKIGGNPDLPPHFQFPTYADGKQQTFLAQYRLADLTAFSTAQVLPPSGMLYFFHLEEPYDNHDRLLSWQSEWAAWSVIYWDGDESTLQPYHPESFIYPQAQIHFELGWSGDIEALIGKLFPRESDVDPINKLYELEEQLALSNLTHQLLGSPIAQQPWYQVENPEQKTLLLQLDSDRQIEMIWGDCGTVYFFISPEDLKKRDFTKIDYEYQWG</sequence>
<evidence type="ECO:0000313" key="2">
    <source>
        <dbReference type="Proteomes" id="UP000184476"/>
    </source>
</evidence>
<keyword evidence="2" id="KW-1185">Reference proteome</keyword>
<dbReference type="PANTHER" id="PTHR36436">
    <property type="entry name" value="SLL5081 PROTEIN"/>
    <property type="match status" value="1"/>
</dbReference>
<organism evidence="1 2">
    <name type="scientific">Seinonella peptonophila</name>
    <dbReference type="NCBI Taxonomy" id="112248"/>
    <lineage>
        <taxon>Bacteria</taxon>
        <taxon>Bacillati</taxon>
        <taxon>Bacillota</taxon>
        <taxon>Bacilli</taxon>
        <taxon>Bacillales</taxon>
        <taxon>Thermoactinomycetaceae</taxon>
        <taxon>Seinonella</taxon>
    </lineage>
</organism>
<dbReference type="STRING" id="112248.SAMN05444392_101773"/>
<proteinExistence type="predicted"/>
<dbReference type="Gene3D" id="2.30.320.10">
    <property type="entry name" value="YwqG-like"/>
    <property type="match status" value="1"/>
</dbReference>
<dbReference type="Pfam" id="PF09234">
    <property type="entry name" value="DUF1963"/>
    <property type="match status" value="1"/>
</dbReference>
<dbReference type="Proteomes" id="UP000184476">
    <property type="component" value="Unassembled WGS sequence"/>
</dbReference>
<accession>A0A1M4U2M3</accession>
<dbReference type="AlphaFoldDB" id="A0A1M4U2M3"/>
<dbReference type="EMBL" id="FQVL01000001">
    <property type="protein sequence ID" value="SHE50876.1"/>
    <property type="molecule type" value="Genomic_DNA"/>
</dbReference>
<dbReference type="SUPFAM" id="SSF103032">
    <property type="entry name" value="Hypothetical protein YwqG"/>
    <property type="match status" value="1"/>
</dbReference>
<gene>
    <name evidence="1" type="ORF">SAMN05444392_101773</name>
</gene>
<reference evidence="1 2" key="1">
    <citation type="submission" date="2016-11" db="EMBL/GenBank/DDBJ databases">
        <authorList>
            <person name="Jaros S."/>
            <person name="Januszkiewicz K."/>
            <person name="Wedrychowicz H."/>
        </authorList>
    </citation>
    <scope>NUCLEOTIDE SEQUENCE [LARGE SCALE GENOMIC DNA]</scope>
    <source>
        <strain evidence="1 2">DSM 44666</strain>
    </source>
</reference>